<dbReference type="Proteomes" id="UP000494125">
    <property type="component" value="Unassembled WGS sequence"/>
</dbReference>
<name>A0A6P2Q8I4_9BURK</name>
<sequence>MNNHIQQYIQNGYQYVSNNASAIGATVLVSQTGDRIVKFGQDSAYDVFVTHALHFPSSKFPVFYCHSKPAGAFNAASNKPYTVTEMERLDPLTQVEATTVMTWVRAVFAAWQNSTNISLVPDPYNLTSTLIQLRGVALANLVGLDVLKPANYMARISQCQREIVFIDPLN</sequence>
<dbReference type="GeneID" id="93030787"/>
<dbReference type="RefSeq" id="WP_151048316.1">
    <property type="nucleotide sequence ID" value="NZ_CABVPN010000035.1"/>
</dbReference>
<evidence type="ECO:0000313" key="2">
    <source>
        <dbReference type="Proteomes" id="UP000494125"/>
    </source>
</evidence>
<proteinExistence type="predicted"/>
<gene>
    <name evidence="1" type="ORF">BDI24065_05715</name>
</gene>
<keyword evidence="2" id="KW-1185">Reference proteome</keyword>
<dbReference type="EMBL" id="CABVPN010000035">
    <property type="protein sequence ID" value="VWC18149.1"/>
    <property type="molecule type" value="Genomic_DNA"/>
</dbReference>
<reference evidence="1 2" key="1">
    <citation type="submission" date="2019-09" db="EMBL/GenBank/DDBJ databases">
        <authorList>
            <person name="Depoorter E."/>
        </authorList>
    </citation>
    <scope>NUCLEOTIDE SEQUENCE [LARGE SCALE GENOMIC DNA]</scope>
    <source>
        <strain evidence="1">LMG 24065</strain>
    </source>
</reference>
<organism evidence="1 2">
    <name type="scientific">Burkholderia diffusa</name>
    <dbReference type="NCBI Taxonomy" id="488732"/>
    <lineage>
        <taxon>Bacteria</taxon>
        <taxon>Pseudomonadati</taxon>
        <taxon>Pseudomonadota</taxon>
        <taxon>Betaproteobacteria</taxon>
        <taxon>Burkholderiales</taxon>
        <taxon>Burkholderiaceae</taxon>
        <taxon>Burkholderia</taxon>
        <taxon>Burkholderia cepacia complex</taxon>
    </lineage>
</organism>
<accession>A0A6P2Q8I4</accession>
<protein>
    <submittedName>
        <fullName evidence="1">Uncharacterized protein</fullName>
    </submittedName>
</protein>
<dbReference type="AlphaFoldDB" id="A0A6P2Q8I4"/>
<evidence type="ECO:0000313" key="1">
    <source>
        <dbReference type="EMBL" id="VWC18149.1"/>
    </source>
</evidence>